<feature type="compositionally biased region" description="Low complexity" evidence="1">
    <location>
        <begin position="325"/>
        <end position="338"/>
    </location>
</feature>
<evidence type="ECO:0000313" key="3">
    <source>
        <dbReference type="Proteomes" id="UP001141327"/>
    </source>
</evidence>
<feature type="region of interest" description="Disordered" evidence="1">
    <location>
        <begin position="221"/>
        <end position="372"/>
    </location>
</feature>
<feature type="region of interest" description="Disordered" evidence="1">
    <location>
        <begin position="74"/>
        <end position="156"/>
    </location>
</feature>
<accession>A0ABQ8UE50</accession>
<sequence>MALSHEPPLPPPPLPPALLRLLAVASVATTAPSGLAPSQSFIPSLTTTPTTALVGSTGATAATVMLVELPRLPNQQQQQSSSAPPLAEAATSHAHPQRQSSSPQLATVPPAPATIPPAPATIPPAPATIPPAPATIPPDRVGTPPGVNDPGLADIPPALATSQLRISPLRTSAASSSPRADIPPALAATQLRISPLRASPPPGHADVDIPPALATTQLRISPLRASASPPPLGAGAGRAGGEEDPVNEADAPLREDELIVEPNNGAATTSLSPRAQRRTRSRPPRHTDDLADNLDAIEVRGAIPRGHGDCDPDDDVQSTSPRVESASTSPQSRSRSPPWTDLEVLLGVGDAVDREEEEVPPVTPTSTDFPALPSPLVVRALTGPTPSPLAASCRSVIHTTPAARPSFEMSDRH</sequence>
<evidence type="ECO:0000313" key="2">
    <source>
        <dbReference type="EMBL" id="KAJ4456652.1"/>
    </source>
</evidence>
<protein>
    <submittedName>
        <fullName evidence="2">Uncharacterized protein</fullName>
    </submittedName>
</protein>
<evidence type="ECO:0000256" key="1">
    <source>
        <dbReference type="SAM" id="MobiDB-lite"/>
    </source>
</evidence>
<gene>
    <name evidence="2" type="ORF">PAPYR_8047</name>
</gene>
<feature type="compositionally biased region" description="Pro residues" evidence="1">
    <location>
        <begin position="109"/>
        <end position="136"/>
    </location>
</feature>
<dbReference type="Proteomes" id="UP001141327">
    <property type="component" value="Unassembled WGS sequence"/>
</dbReference>
<keyword evidence="3" id="KW-1185">Reference proteome</keyword>
<name>A0ABQ8UE50_9EUKA</name>
<feature type="compositionally biased region" description="Basic residues" evidence="1">
    <location>
        <begin position="275"/>
        <end position="284"/>
    </location>
</feature>
<organism evidence="2 3">
    <name type="scientific">Paratrimastix pyriformis</name>
    <dbReference type="NCBI Taxonomy" id="342808"/>
    <lineage>
        <taxon>Eukaryota</taxon>
        <taxon>Metamonada</taxon>
        <taxon>Preaxostyla</taxon>
        <taxon>Paratrimastigidae</taxon>
        <taxon>Paratrimastix</taxon>
    </lineage>
</organism>
<reference evidence="2" key="1">
    <citation type="journal article" date="2022" name="bioRxiv">
        <title>Genomics of Preaxostyla Flagellates Illuminates Evolutionary Transitions and the Path Towards Mitochondrial Loss.</title>
        <authorList>
            <person name="Novak L.V.F."/>
            <person name="Treitli S.C."/>
            <person name="Pyrih J."/>
            <person name="Halakuc P."/>
            <person name="Pipaliya S.V."/>
            <person name="Vacek V."/>
            <person name="Brzon O."/>
            <person name="Soukal P."/>
            <person name="Eme L."/>
            <person name="Dacks J.B."/>
            <person name="Karnkowska A."/>
            <person name="Elias M."/>
            <person name="Hampl V."/>
        </authorList>
    </citation>
    <scope>NUCLEOTIDE SEQUENCE</scope>
    <source>
        <strain evidence="2">RCP-MX</strain>
    </source>
</reference>
<dbReference type="EMBL" id="JAPMOS010000064">
    <property type="protein sequence ID" value="KAJ4456652.1"/>
    <property type="molecule type" value="Genomic_DNA"/>
</dbReference>
<proteinExistence type="predicted"/>
<comment type="caution">
    <text evidence="2">The sequence shown here is derived from an EMBL/GenBank/DDBJ whole genome shotgun (WGS) entry which is preliminary data.</text>
</comment>